<proteinExistence type="predicted"/>
<gene>
    <name evidence="1" type="ORF">BV22DRAFT_985652</name>
</gene>
<keyword evidence="2" id="KW-1185">Reference proteome</keyword>
<feature type="non-terminal residue" evidence="1">
    <location>
        <position position="1"/>
    </location>
</feature>
<name>A0ACB8AWM3_9AGAM</name>
<dbReference type="EMBL" id="MU266938">
    <property type="protein sequence ID" value="KAH7917786.1"/>
    <property type="molecule type" value="Genomic_DNA"/>
</dbReference>
<reference evidence="1" key="1">
    <citation type="journal article" date="2021" name="New Phytol.">
        <title>Evolutionary innovations through gain and loss of genes in the ectomycorrhizal Boletales.</title>
        <authorList>
            <person name="Wu G."/>
            <person name="Miyauchi S."/>
            <person name="Morin E."/>
            <person name="Kuo A."/>
            <person name="Drula E."/>
            <person name="Varga T."/>
            <person name="Kohler A."/>
            <person name="Feng B."/>
            <person name="Cao Y."/>
            <person name="Lipzen A."/>
            <person name="Daum C."/>
            <person name="Hundley H."/>
            <person name="Pangilinan J."/>
            <person name="Johnson J."/>
            <person name="Barry K."/>
            <person name="LaButti K."/>
            <person name="Ng V."/>
            <person name="Ahrendt S."/>
            <person name="Min B."/>
            <person name="Choi I.G."/>
            <person name="Park H."/>
            <person name="Plett J.M."/>
            <person name="Magnuson J."/>
            <person name="Spatafora J.W."/>
            <person name="Nagy L.G."/>
            <person name="Henrissat B."/>
            <person name="Grigoriev I.V."/>
            <person name="Yang Z.L."/>
            <person name="Xu J."/>
            <person name="Martin F.M."/>
        </authorList>
    </citation>
    <scope>NUCLEOTIDE SEQUENCE</scope>
    <source>
        <strain evidence="1">KUC20120723A-06</strain>
    </source>
</reference>
<feature type="non-terminal residue" evidence="1">
    <location>
        <position position="93"/>
    </location>
</feature>
<evidence type="ECO:0000313" key="2">
    <source>
        <dbReference type="Proteomes" id="UP000790709"/>
    </source>
</evidence>
<dbReference type="Proteomes" id="UP000790709">
    <property type="component" value="Unassembled WGS sequence"/>
</dbReference>
<comment type="caution">
    <text evidence="1">The sequence shown here is derived from an EMBL/GenBank/DDBJ whole genome shotgun (WGS) entry which is preliminary data.</text>
</comment>
<accession>A0ACB8AWM3</accession>
<evidence type="ECO:0000313" key="1">
    <source>
        <dbReference type="EMBL" id="KAH7917786.1"/>
    </source>
</evidence>
<sequence>KRTVERVLADYRRRATIARDHLEGDLRGAKRQLTGADVRFLQGTIRHSPDLYLDELREVLEERCGVEVSEPTIWRALRRSSFTLKKVSCSLLR</sequence>
<organism evidence="1 2">
    <name type="scientific">Leucogyrophana mollusca</name>
    <dbReference type="NCBI Taxonomy" id="85980"/>
    <lineage>
        <taxon>Eukaryota</taxon>
        <taxon>Fungi</taxon>
        <taxon>Dikarya</taxon>
        <taxon>Basidiomycota</taxon>
        <taxon>Agaricomycotina</taxon>
        <taxon>Agaricomycetes</taxon>
        <taxon>Agaricomycetidae</taxon>
        <taxon>Boletales</taxon>
        <taxon>Boletales incertae sedis</taxon>
        <taxon>Leucogyrophana</taxon>
    </lineage>
</organism>
<protein>
    <submittedName>
        <fullName evidence="1">Uncharacterized protein</fullName>
    </submittedName>
</protein>